<dbReference type="EMBL" id="JAUFQS010000047">
    <property type="protein sequence ID" value="MDN3690689.1"/>
    <property type="molecule type" value="Genomic_DNA"/>
</dbReference>
<accession>A0ABT8CFG8</accession>
<dbReference type="Proteomes" id="UP001236663">
    <property type="component" value="Unassembled WGS sequence"/>
</dbReference>
<evidence type="ECO:0000313" key="3">
    <source>
        <dbReference type="Proteomes" id="UP001236663"/>
    </source>
</evidence>
<keyword evidence="1" id="KW-1133">Transmembrane helix</keyword>
<feature type="transmembrane region" description="Helical" evidence="1">
    <location>
        <begin position="24"/>
        <end position="53"/>
    </location>
</feature>
<sequence length="208" mass="23958">MKTAIKISSKTETGKILAKSLLKLILAGFFIGSFHSFDAWVGLVLALYLLYTLVKKWRLDEKDKYVYLTGALLGGVLGVCCEWWGIYYNHWEYHDLGTRSFPYWLPFAWALAFTFVYQLEKDLFRSLDLQGTKEKILLTLLVAMIFPTIGEIITIQLGVWTYAWPYQVFGVPVLAIFLLVVFHSGVNYLMILICKHLGWENDVFNPPN</sequence>
<keyword evidence="1" id="KW-0812">Transmembrane</keyword>
<protein>
    <submittedName>
        <fullName evidence="2">Uncharacterized protein</fullName>
    </submittedName>
</protein>
<gene>
    <name evidence="2" type="ORF">QWZ15_22905</name>
</gene>
<reference evidence="3" key="1">
    <citation type="journal article" date="2019" name="Int. J. Syst. Evol. Microbiol.">
        <title>The Global Catalogue of Microorganisms (GCM) 10K type strain sequencing project: providing services to taxonomists for standard genome sequencing and annotation.</title>
        <authorList>
            <consortium name="The Broad Institute Genomics Platform"/>
            <consortium name="The Broad Institute Genome Sequencing Center for Infectious Disease"/>
            <person name="Wu L."/>
            <person name="Ma J."/>
        </authorList>
    </citation>
    <scope>NUCLEOTIDE SEQUENCE [LARGE SCALE GENOMIC DNA]</scope>
    <source>
        <strain evidence="3">CECT 7706</strain>
    </source>
</reference>
<feature type="transmembrane region" description="Helical" evidence="1">
    <location>
        <begin position="140"/>
        <end position="163"/>
    </location>
</feature>
<feature type="transmembrane region" description="Helical" evidence="1">
    <location>
        <begin position="65"/>
        <end position="86"/>
    </location>
</feature>
<organism evidence="2 3">
    <name type="scientific">Cyclobacterium jeungdonense</name>
    <dbReference type="NCBI Taxonomy" id="708087"/>
    <lineage>
        <taxon>Bacteria</taxon>
        <taxon>Pseudomonadati</taxon>
        <taxon>Bacteroidota</taxon>
        <taxon>Cytophagia</taxon>
        <taxon>Cytophagales</taxon>
        <taxon>Cyclobacteriaceae</taxon>
        <taxon>Cyclobacterium</taxon>
    </lineage>
</organism>
<name>A0ABT8CFG8_9BACT</name>
<keyword evidence="1" id="KW-0472">Membrane</keyword>
<evidence type="ECO:0000313" key="2">
    <source>
        <dbReference type="EMBL" id="MDN3690689.1"/>
    </source>
</evidence>
<evidence type="ECO:0000256" key="1">
    <source>
        <dbReference type="SAM" id="Phobius"/>
    </source>
</evidence>
<dbReference type="RefSeq" id="WP_163382844.1">
    <property type="nucleotide sequence ID" value="NZ_JAUFQS010000047.1"/>
</dbReference>
<comment type="caution">
    <text evidence="2">The sequence shown here is derived from an EMBL/GenBank/DDBJ whole genome shotgun (WGS) entry which is preliminary data.</text>
</comment>
<feature type="transmembrane region" description="Helical" evidence="1">
    <location>
        <begin position="169"/>
        <end position="191"/>
    </location>
</feature>
<keyword evidence="3" id="KW-1185">Reference proteome</keyword>
<proteinExistence type="predicted"/>
<feature type="transmembrane region" description="Helical" evidence="1">
    <location>
        <begin position="101"/>
        <end position="119"/>
    </location>
</feature>